<evidence type="ECO:0000313" key="11">
    <source>
        <dbReference type="EMBL" id="MDD9205315.1"/>
    </source>
</evidence>
<dbReference type="InterPro" id="IPR001901">
    <property type="entry name" value="Translocase_SecE/Sec61-g"/>
</dbReference>
<comment type="caution">
    <text evidence="11">The sequence shown here is derived from an EMBL/GenBank/DDBJ whole genome shotgun (WGS) entry which is preliminary data.</text>
</comment>
<comment type="subcellular location">
    <subcellularLocation>
        <location evidence="9">Cell membrane</location>
        <topology evidence="9">Single-pass membrane protein</topology>
    </subcellularLocation>
    <subcellularLocation>
        <location evidence="1">Membrane</location>
    </subcellularLocation>
</comment>
<keyword evidence="3 9" id="KW-1003">Cell membrane</keyword>
<sequence length="90" mass="9896">MSESASATSGRPDRARSDQPGGRTSKERGLLSRIALFVRQVVAELKKVVRPTRTELLTFFVVVLVFVLAIMAYVGLLDLGFGQLVLWVFG</sequence>
<dbReference type="Pfam" id="PF00584">
    <property type="entry name" value="SecE"/>
    <property type="match status" value="1"/>
</dbReference>
<dbReference type="InterPro" id="IPR005807">
    <property type="entry name" value="SecE_bac"/>
</dbReference>
<organism evidence="11 12">
    <name type="scientific">Georgenia halotolerans</name>
    <dbReference type="NCBI Taxonomy" id="3028317"/>
    <lineage>
        <taxon>Bacteria</taxon>
        <taxon>Bacillati</taxon>
        <taxon>Actinomycetota</taxon>
        <taxon>Actinomycetes</taxon>
        <taxon>Micrococcales</taxon>
        <taxon>Bogoriellaceae</taxon>
        <taxon>Georgenia</taxon>
    </lineage>
</organism>
<dbReference type="InterPro" id="IPR038379">
    <property type="entry name" value="SecE_sf"/>
</dbReference>
<evidence type="ECO:0000256" key="8">
    <source>
        <dbReference type="ARBA" id="ARBA00023136"/>
    </source>
</evidence>
<evidence type="ECO:0000256" key="4">
    <source>
        <dbReference type="ARBA" id="ARBA00022692"/>
    </source>
</evidence>
<dbReference type="PANTHER" id="PTHR33910:SF1">
    <property type="entry name" value="PROTEIN TRANSLOCASE SUBUNIT SECE"/>
    <property type="match status" value="1"/>
</dbReference>
<keyword evidence="4 9" id="KW-0812">Transmembrane</keyword>
<dbReference type="EMBL" id="JARACI010000417">
    <property type="protein sequence ID" value="MDD9205315.1"/>
    <property type="molecule type" value="Genomic_DNA"/>
</dbReference>
<keyword evidence="8 9" id="KW-0472">Membrane</keyword>
<evidence type="ECO:0000256" key="10">
    <source>
        <dbReference type="SAM" id="MobiDB-lite"/>
    </source>
</evidence>
<feature type="transmembrane region" description="Helical" evidence="9">
    <location>
        <begin position="56"/>
        <end position="76"/>
    </location>
</feature>
<evidence type="ECO:0000256" key="1">
    <source>
        <dbReference type="ARBA" id="ARBA00004370"/>
    </source>
</evidence>
<comment type="function">
    <text evidence="9">Essential subunit of the Sec protein translocation channel SecYEG. Clamps together the 2 halves of SecY. May contact the channel plug during translocation.</text>
</comment>
<comment type="similarity">
    <text evidence="9">Belongs to the SecE/SEC61-gamma family.</text>
</comment>
<dbReference type="NCBIfam" id="TIGR00964">
    <property type="entry name" value="secE_bact"/>
    <property type="match status" value="1"/>
</dbReference>
<comment type="subunit">
    <text evidence="9">Component of the Sec protein translocase complex. Heterotrimer consisting of SecY, SecE and SecG subunits. The heterotrimers can form oligomers, although 1 heterotrimer is thought to be able to translocate proteins. Interacts with the ribosome. Interacts with SecDF, and other proteins may be involved. Interacts with SecA.</text>
</comment>
<keyword evidence="6 9" id="KW-1133">Transmembrane helix</keyword>
<evidence type="ECO:0000256" key="7">
    <source>
        <dbReference type="ARBA" id="ARBA00023010"/>
    </source>
</evidence>
<gene>
    <name evidence="9 11" type="primary">secE</name>
    <name evidence="11" type="ORF">PU560_02395</name>
</gene>
<proteinExistence type="inferred from homology"/>
<keyword evidence="12" id="KW-1185">Reference proteome</keyword>
<keyword evidence="7 9" id="KW-0811">Translocation</keyword>
<name>A0ABT5TVZ2_9MICO</name>
<accession>A0ABT5TVZ2</accession>
<dbReference type="HAMAP" id="MF_00422">
    <property type="entry name" value="SecE"/>
    <property type="match status" value="1"/>
</dbReference>
<reference evidence="11" key="1">
    <citation type="submission" date="2023-02" db="EMBL/GenBank/DDBJ databases">
        <title>Georgenia sp.10Sc9-8, isolated from a soil sample collected from the Taklamakan desert.</title>
        <authorList>
            <person name="Liu S."/>
        </authorList>
    </citation>
    <scope>NUCLEOTIDE SEQUENCE</scope>
    <source>
        <strain evidence="11">10Sc9-8</strain>
    </source>
</reference>
<evidence type="ECO:0000313" key="12">
    <source>
        <dbReference type="Proteomes" id="UP001165561"/>
    </source>
</evidence>
<dbReference type="PANTHER" id="PTHR33910">
    <property type="entry name" value="PROTEIN TRANSLOCASE SUBUNIT SECE"/>
    <property type="match status" value="1"/>
</dbReference>
<evidence type="ECO:0000256" key="3">
    <source>
        <dbReference type="ARBA" id="ARBA00022475"/>
    </source>
</evidence>
<evidence type="ECO:0000256" key="2">
    <source>
        <dbReference type="ARBA" id="ARBA00022448"/>
    </source>
</evidence>
<dbReference type="Gene3D" id="1.20.5.1030">
    <property type="entry name" value="Preprotein translocase secy subunit"/>
    <property type="match status" value="1"/>
</dbReference>
<evidence type="ECO:0000256" key="6">
    <source>
        <dbReference type="ARBA" id="ARBA00022989"/>
    </source>
</evidence>
<dbReference type="Proteomes" id="UP001165561">
    <property type="component" value="Unassembled WGS sequence"/>
</dbReference>
<feature type="region of interest" description="Disordered" evidence="10">
    <location>
        <begin position="1"/>
        <end position="27"/>
    </location>
</feature>
<evidence type="ECO:0000256" key="9">
    <source>
        <dbReference type="HAMAP-Rule" id="MF_00422"/>
    </source>
</evidence>
<evidence type="ECO:0000256" key="5">
    <source>
        <dbReference type="ARBA" id="ARBA00022927"/>
    </source>
</evidence>
<keyword evidence="5 9" id="KW-0653">Protein transport</keyword>
<keyword evidence="2 9" id="KW-0813">Transport</keyword>
<protein>
    <recommendedName>
        <fullName evidence="9">Protein translocase subunit SecE</fullName>
    </recommendedName>
</protein>